<keyword evidence="1" id="KW-0812">Transmembrane</keyword>
<keyword evidence="1" id="KW-0472">Membrane</keyword>
<accession>A0A6C0BT79</accession>
<reference evidence="2" key="1">
    <citation type="journal article" date="2020" name="Nature">
        <title>Giant virus diversity and host interactions through global metagenomics.</title>
        <authorList>
            <person name="Schulz F."/>
            <person name="Roux S."/>
            <person name="Paez-Espino D."/>
            <person name="Jungbluth S."/>
            <person name="Walsh D.A."/>
            <person name="Denef V.J."/>
            <person name="McMahon K.D."/>
            <person name="Konstantinidis K.T."/>
            <person name="Eloe-Fadrosh E.A."/>
            <person name="Kyrpides N.C."/>
            <person name="Woyke T."/>
        </authorList>
    </citation>
    <scope>NUCLEOTIDE SEQUENCE</scope>
    <source>
        <strain evidence="2">GVMAG-M-3300018428-16</strain>
    </source>
</reference>
<evidence type="ECO:0000313" key="2">
    <source>
        <dbReference type="EMBL" id="QHS94824.1"/>
    </source>
</evidence>
<dbReference type="AlphaFoldDB" id="A0A6C0BT79"/>
<proteinExistence type="predicted"/>
<feature type="transmembrane region" description="Helical" evidence="1">
    <location>
        <begin position="35"/>
        <end position="62"/>
    </location>
</feature>
<protein>
    <submittedName>
        <fullName evidence="2">Uncharacterized protein</fullName>
    </submittedName>
</protein>
<dbReference type="EMBL" id="MN739233">
    <property type="protein sequence ID" value="QHS94824.1"/>
    <property type="molecule type" value="Genomic_DNA"/>
</dbReference>
<evidence type="ECO:0000256" key="1">
    <source>
        <dbReference type="SAM" id="Phobius"/>
    </source>
</evidence>
<keyword evidence="1" id="KW-1133">Transmembrane helix</keyword>
<name>A0A6C0BT79_9ZZZZ</name>
<organism evidence="2">
    <name type="scientific">viral metagenome</name>
    <dbReference type="NCBI Taxonomy" id="1070528"/>
    <lineage>
        <taxon>unclassified sequences</taxon>
        <taxon>metagenomes</taxon>
        <taxon>organismal metagenomes</taxon>
    </lineage>
</organism>
<sequence>MKNKLLAILAFIVFSIALLTPELLISLNNFVLGKLFLIFIIVLFTDYNIVAGCAAAILLIYINNLTYEGMQNIEKNVLEQISNLSDKKIGNIIKYDIAGSNTPSSLDKADLSKQMRPVESKTLPTFTIKDNSEPSPTNPALETFKVIGDI</sequence>